<gene>
    <name evidence="6" type="ORF">PSQ19_10825</name>
</gene>
<dbReference type="SUPFAM" id="SSF50129">
    <property type="entry name" value="GroES-like"/>
    <property type="match status" value="1"/>
</dbReference>
<dbReference type="EMBL" id="CP118246">
    <property type="protein sequence ID" value="WDR01325.1"/>
    <property type="molecule type" value="Genomic_DNA"/>
</dbReference>
<dbReference type="InterPro" id="IPR013154">
    <property type="entry name" value="ADH-like_N"/>
</dbReference>
<dbReference type="InterPro" id="IPR011032">
    <property type="entry name" value="GroES-like_sf"/>
</dbReference>
<evidence type="ECO:0000259" key="5">
    <source>
        <dbReference type="SMART" id="SM00829"/>
    </source>
</evidence>
<reference evidence="6 7" key="1">
    <citation type="submission" date="2023-02" db="EMBL/GenBank/DDBJ databases">
        <title>Devosia algicola sp. nov., isolated from the phycosphere of marine algae.</title>
        <authorList>
            <person name="Kim J.M."/>
            <person name="Lee J.K."/>
            <person name="Choi B.J."/>
            <person name="Bayburt H."/>
            <person name="Jeon C.O."/>
        </authorList>
    </citation>
    <scope>NUCLEOTIDE SEQUENCE [LARGE SCALE GENOMIC DNA]</scope>
    <source>
        <strain evidence="6 7">G20-9</strain>
    </source>
</reference>
<dbReference type="InterPro" id="IPR050129">
    <property type="entry name" value="Zn_alcohol_dh"/>
</dbReference>
<evidence type="ECO:0000313" key="6">
    <source>
        <dbReference type="EMBL" id="WDR01325.1"/>
    </source>
</evidence>
<keyword evidence="1 4" id="KW-0479">Metal-binding</keyword>
<dbReference type="RefSeq" id="WP_282217736.1">
    <property type="nucleotide sequence ID" value="NZ_CP118246.1"/>
</dbReference>
<keyword evidence="7" id="KW-1185">Reference proteome</keyword>
<protein>
    <submittedName>
        <fullName evidence="6">Alcohol dehydrogenase catalytic domain-containing protein</fullName>
    </submittedName>
</protein>
<dbReference type="Gene3D" id="3.90.180.10">
    <property type="entry name" value="Medium-chain alcohol dehydrogenases, catalytic domain"/>
    <property type="match status" value="1"/>
</dbReference>
<accession>A0ABY7YJ61</accession>
<comment type="similarity">
    <text evidence="4">Belongs to the zinc-containing alcohol dehydrogenase family.</text>
</comment>
<evidence type="ECO:0000256" key="2">
    <source>
        <dbReference type="ARBA" id="ARBA00022833"/>
    </source>
</evidence>
<dbReference type="PANTHER" id="PTHR43401:SF2">
    <property type="entry name" value="L-THREONINE 3-DEHYDROGENASE"/>
    <property type="match status" value="1"/>
</dbReference>
<keyword evidence="3" id="KW-0560">Oxidoreductase</keyword>
<dbReference type="Pfam" id="PF00107">
    <property type="entry name" value="ADH_zinc_N"/>
    <property type="match status" value="1"/>
</dbReference>
<keyword evidence="2 4" id="KW-0862">Zinc</keyword>
<dbReference type="SMART" id="SM00829">
    <property type="entry name" value="PKS_ER"/>
    <property type="match status" value="1"/>
</dbReference>
<dbReference type="InterPro" id="IPR013149">
    <property type="entry name" value="ADH-like_C"/>
</dbReference>
<comment type="cofactor">
    <cofactor evidence="4">
        <name>Zn(2+)</name>
        <dbReference type="ChEBI" id="CHEBI:29105"/>
    </cofactor>
</comment>
<evidence type="ECO:0000313" key="7">
    <source>
        <dbReference type="Proteomes" id="UP001220530"/>
    </source>
</evidence>
<dbReference type="InterPro" id="IPR020843">
    <property type="entry name" value="ER"/>
</dbReference>
<dbReference type="InterPro" id="IPR036291">
    <property type="entry name" value="NAD(P)-bd_dom_sf"/>
</dbReference>
<dbReference type="InterPro" id="IPR002328">
    <property type="entry name" value="ADH_Zn_CS"/>
</dbReference>
<dbReference type="PANTHER" id="PTHR43401">
    <property type="entry name" value="L-THREONINE 3-DEHYDROGENASE"/>
    <property type="match status" value="1"/>
</dbReference>
<evidence type="ECO:0000256" key="4">
    <source>
        <dbReference type="RuleBase" id="RU361277"/>
    </source>
</evidence>
<sequence>MLALKKTQSGAGYLDLVEGSFPVLEGDEVLVKVWSAGICGSDVLIEKDRHFYKAPVTLGHEFSGVIEAVGPDVRTVKVGDRIAADIETRSGWLGVTRNGAFASHMSVPEAQIFVYPETVSLDDICFTEPMVATVHAMEERHTVMSGDFVVVVGPGPMGLLGVQMARFKGAGTIVVIGRKGIDERRLAIAKQVGANHVLYSEDNPEAAIFKLSEGRGADFVLECSATATGFQHGIDCARRSPEGRGGAGKISVISLWGEPITVQPDAISLYQLDLRGSWSWNGPETWRRAVELVQSGSFDFSSVLTGRYALADWRTAFDSFQSCQDCKVFLYPNGADWQS</sequence>
<dbReference type="Pfam" id="PF08240">
    <property type="entry name" value="ADH_N"/>
    <property type="match status" value="1"/>
</dbReference>
<dbReference type="SUPFAM" id="SSF51735">
    <property type="entry name" value="NAD(P)-binding Rossmann-fold domains"/>
    <property type="match status" value="1"/>
</dbReference>
<dbReference type="Gene3D" id="3.40.50.720">
    <property type="entry name" value="NAD(P)-binding Rossmann-like Domain"/>
    <property type="match status" value="1"/>
</dbReference>
<evidence type="ECO:0000256" key="1">
    <source>
        <dbReference type="ARBA" id="ARBA00022723"/>
    </source>
</evidence>
<dbReference type="Proteomes" id="UP001220530">
    <property type="component" value="Chromosome"/>
</dbReference>
<name>A0ABY7YJ61_9HYPH</name>
<feature type="domain" description="Enoyl reductase (ER)" evidence="5">
    <location>
        <begin position="10"/>
        <end position="330"/>
    </location>
</feature>
<dbReference type="PROSITE" id="PS00059">
    <property type="entry name" value="ADH_ZINC"/>
    <property type="match status" value="1"/>
</dbReference>
<organism evidence="6 7">
    <name type="scientific">Devosia algicola</name>
    <dbReference type="NCBI Taxonomy" id="3026418"/>
    <lineage>
        <taxon>Bacteria</taxon>
        <taxon>Pseudomonadati</taxon>
        <taxon>Pseudomonadota</taxon>
        <taxon>Alphaproteobacteria</taxon>
        <taxon>Hyphomicrobiales</taxon>
        <taxon>Devosiaceae</taxon>
        <taxon>Devosia</taxon>
    </lineage>
</organism>
<evidence type="ECO:0000256" key="3">
    <source>
        <dbReference type="ARBA" id="ARBA00023002"/>
    </source>
</evidence>
<proteinExistence type="inferred from homology"/>